<evidence type="ECO:0000313" key="7">
    <source>
        <dbReference type="EMBL" id="GAA0539608.1"/>
    </source>
</evidence>
<evidence type="ECO:0000256" key="5">
    <source>
        <dbReference type="ARBA" id="ARBA00023136"/>
    </source>
</evidence>
<reference evidence="7 8" key="1">
    <citation type="journal article" date="2019" name="Int. J. Syst. Evol. Microbiol.">
        <title>The Global Catalogue of Microorganisms (GCM) 10K type strain sequencing project: providing services to taxonomists for standard genome sequencing and annotation.</title>
        <authorList>
            <consortium name="The Broad Institute Genomics Platform"/>
            <consortium name="The Broad Institute Genome Sequencing Center for Infectious Disease"/>
            <person name="Wu L."/>
            <person name="Ma J."/>
        </authorList>
    </citation>
    <scope>NUCLEOTIDE SEQUENCE [LARGE SCALE GENOMIC DNA]</scope>
    <source>
        <strain evidence="7 8">JCM 14331</strain>
    </source>
</reference>
<proteinExistence type="inferred from homology"/>
<dbReference type="Proteomes" id="UP001501169">
    <property type="component" value="Unassembled WGS sequence"/>
</dbReference>
<comment type="caution">
    <text evidence="7">The sequence shown here is derived from an EMBL/GenBank/DDBJ whole genome shotgun (WGS) entry which is preliminary data.</text>
</comment>
<evidence type="ECO:0000256" key="4">
    <source>
        <dbReference type="ARBA" id="ARBA00022989"/>
    </source>
</evidence>
<evidence type="ECO:0000256" key="6">
    <source>
        <dbReference type="RuleBase" id="RU365102"/>
    </source>
</evidence>
<dbReference type="EMBL" id="BAAAEO010000001">
    <property type="protein sequence ID" value="GAA0539608.1"/>
    <property type="molecule type" value="Genomic_DNA"/>
</dbReference>
<keyword evidence="4 6" id="KW-1133">Transmembrane helix</keyword>
<feature type="transmembrane region" description="Helical" evidence="6">
    <location>
        <begin position="96"/>
        <end position="112"/>
    </location>
</feature>
<feature type="transmembrane region" description="Helical" evidence="6">
    <location>
        <begin position="36"/>
        <end position="60"/>
    </location>
</feature>
<protein>
    <recommendedName>
        <fullName evidence="6">GDT1 family protein</fullName>
    </recommendedName>
</protein>
<dbReference type="RefSeq" id="WP_226765693.1">
    <property type="nucleotide sequence ID" value="NZ_BAAAEO010000001.1"/>
</dbReference>
<comment type="similarity">
    <text evidence="2 6">Belongs to the GDT1 family.</text>
</comment>
<dbReference type="Pfam" id="PF01169">
    <property type="entry name" value="GDT1"/>
    <property type="match status" value="2"/>
</dbReference>
<keyword evidence="3 6" id="KW-0812">Transmembrane</keyword>
<evidence type="ECO:0000256" key="1">
    <source>
        <dbReference type="ARBA" id="ARBA00004141"/>
    </source>
</evidence>
<dbReference type="PANTHER" id="PTHR12608">
    <property type="entry name" value="TRANSMEMBRANE PROTEIN HTP-1 RELATED"/>
    <property type="match status" value="1"/>
</dbReference>
<evidence type="ECO:0000256" key="3">
    <source>
        <dbReference type="ARBA" id="ARBA00022692"/>
    </source>
</evidence>
<name>A0ABN1DBX6_9GAMM</name>
<sequence>MDAFISSFTAVAVAEIGDKTQLLSLFLAARFRARGAIVAGILVATLLNHAASAWLGVWVAQFIPHGWHNMLLGGSFIAVALWLLIPDKDDSEDNGMLRYGAFAASCMLFFLAEIGDKTQIATVILAASFEQAVWWVIVGTTLGMLAANVPVVYAGSWLMQKISLKWARWSACTLFIVLGIYIICSDQLAALS</sequence>
<keyword evidence="8" id="KW-1185">Reference proteome</keyword>
<comment type="subcellular location">
    <subcellularLocation>
        <location evidence="1 6">Membrane</location>
        <topology evidence="1 6">Multi-pass membrane protein</topology>
    </subcellularLocation>
</comment>
<feature type="transmembrane region" description="Helical" evidence="6">
    <location>
        <begin position="132"/>
        <end position="154"/>
    </location>
</feature>
<keyword evidence="5 6" id="KW-0472">Membrane</keyword>
<gene>
    <name evidence="7" type="ORF">GCM10009098_03920</name>
</gene>
<organism evidence="7 8">
    <name type="scientific">Rheinheimera aquimaris</name>
    <dbReference type="NCBI Taxonomy" id="412437"/>
    <lineage>
        <taxon>Bacteria</taxon>
        <taxon>Pseudomonadati</taxon>
        <taxon>Pseudomonadota</taxon>
        <taxon>Gammaproteobacteria</taxon>
        <taxon>Chromatiales</taxon>
        <taxon>Chromatiaceae</taxon>
        <taxon>Rheinheimera</taxon>
    </lineage>
</organism>
<feature type="transmembrane region" description="Helical" evidence="6">
    <location>
        <begin position="166"/>
        <end position="183"/>
    </location>
</feature>
<feature type="transmembrane region" description="Helical" evidence="6">
    <location>
        <begin position="66"/>
        <end position="84"/>
    </location>
</feature>
<evidence type="ECO:0000256" key="2">
    <source>
        <dbReference type="ARBA" id="ARBA00009190"/>
    </source>
</evidence>
<dbReference type="PANTHER" id="PTHR12608:SF1">
    <property type="entry name" value="TRANSMEMBRANE PROTEIN 165"/>
    <property type="match status" value="1"/>
</dbReference>
<accession>A0ABN1DBX6</accession>
<dbReference type="InterPro" id="IPR001727">
    <property type="entry name" value="GDT1-like"/>
</dbReference>
<evidence type="ECO:0000313" key="8">
    <source>
        <dbReference type="Proteomes" id="UP001501169"/>
    </source>
</evidence>